<proteinExistence type="predicted"/>
<dbReference type="HOGENOM" id="CLU_2064882_0_0_1"/>
<dbReference type="AlphaFoldDB" id="A0A0D9XEJ4"/>
<dbReference type="eggNOG" id="ENOG502R5AP">
    <property type="taxonomic scope" value="Eukaryota"/>
</dbReference>
<evidence type="ECO:0008006" key="4">
    <source>
        <dbReference type="Google" id="ProtNLM"/>
    </source>
</evidence>
<protein>
    <recommendedName>
        <fullName evidence="4">DUF834 domain-containing protein</fullName>
    </recommendedName>
</protein>
<sequence length="119" mass="11671">MNPRKPPGLGAPVRGVDGDHENAGGGGERVEVVVVGGGIGRLDEKAAAVEVDEDGELLGGVLAGEVGEVEAGGEAGVGVDDDVLGGDAGGLVDAGGKDGWPVQAIDLAALVDAKVRRRL</sequence>
<evidence type="ECO:0000256" key="1">
    <source>
        <dbReference type="SAM" id="MobiDB-lite"/>
    </source>
</evidence>
<organism evidence="2 3">
    <name type="scientific">Leersia perrieri</name>
    <dbReference type="NCBI Taxonomy" id="77586"/>
    <lineage>
        <taxon>Eukaryota</taxon>
        <taxon>Viridiplantae</taxon>
        <taxon>Streptophyta</taxon>
        <taxon>Embryophyta</taxon>
        <taxon>Tracheophyta</taxon>
        <taxon>Spermatophyta</taxon>
        <taxon>Magnoliopsida</taxon>
        <taxon>Liliopsida</taxon>
        <taxon>Poales</taxon>
        <taxon>Poaceae</taxon>
        <taxon>BOP clade</taxon>
        <taxon>Oryzoideae</taxon>
        <taxon>Oryzeae</taxon>
        <taxon>Oryzinae</taxon>
        <taxon>Leersia</taxon>
    </lineage>
</organism>
<dbReference type="Proteomes" id="UP000032180">
    <property type="component" value="Chromosome 9"/>
</dbReference>
<reference evidence="3" key="2">
    <citation type="submission" date="2013-12" db="EMBL/GenBank/DDBJ databases">
        <authorList>
            <person name="Yu Y."/>
            <person name="Lee S."/>
            <person name="de Baynast K."/>
            <person name="Wissotski M."/>
            <person name="Liu L."/>
            <person name="Talag J."/>
            <person name="Goicoechea J."/>
            <person name="Angelova A."/>
            <person name="Jetty R."/>
            <person name="Kudrna D."/>
            <person name="Golser W."/>
            <person name="Rivera L."/>
            <person name="Zhang J."/>
            <person name="Wing R."/>
        </authorList>
    </citation>
    <scope>NUCLEOTIDE SEQUENCE</scope>
</reference>
<dbReference type="Gramene" id="LPERR09G09390.1">
    <property type="protein sequence ID" value="LPERR09G09390.1"/>
    <property type="gene ID" value="LPERR09G09390"/>
</dbReference>
<evidence type="ECO:0000313" key="2">
    <source>
        <dbReference type="EnsemblPlants" id="LPERR09G09390.1"/>
    </source>
</evidence>
<evidence type="ECO:0000313" key="3">
    <source>
        <dbReference type="Proteomes" id="UP000032180"/>
    </source>
</evidence>
<reference evidence="2 3" key="1">
    <citation type="submission" date="2012-08" db="EMBL/GenBank/DDBJ databases">
        <title>Oryza genome evolution.</title>
        <authorList>
            <person name="Wing R.A."/>
        </authorList>
    </citation>
    <scope>NUCLEOTIDE SEQUENCE</scope>
</reference>
<name>A0A0D9XEJ4_9ORYZ</name>
<feature type="region of interest" description="Disordered" evidence="1">
    <location>
        <begin position="1"/>
        <end position="27"/>
    </location>
</feature>
<dbReference type="EnsemblPlants" id="LPERR09G09390.1">
    <property type="protein sequence ID" value="LPERR09G09390.1"/>
    <property type="gene ID" value="LPERR09G09390"/>
</dbReference>
<accession>A0A0D9XEJ4</accession>
<reference evidence="2" key="3">
    <citation type="submission" date="2015-04" db="UniProtKB">
        <authorList>
            <consortium name="EnsemblPlants"/>
        </authorList>
    </citation>
    <scope>IDENTIFICATION</scope>
</reference>
<keyword evidence="3" id="KW-1185">Reference proteome</keyword>